<dbReference type="AlphaFoldDB" id="A0AA39HH40"/>
<protein>
    <recommendedName>
        <fullName evidence="5 15">Phosphoglycerate kinase</fullName>
        <ecNumber evidence="5 15">2.7.2.3</ecNumber>
    </recommendedName>
</protein>
<evidence type="ECO:0000313" key="19">
    <source>
        <dbReference type="EMBL" id="KAK0405360.1"/>
    </source>
</evidence>
<keyword evidence="13" id="KW-0460">Magnesium</keyword>
<dbReference type="InterPro" id="IPR036043">
    <property type="entry name" value="Phosphoglycerate_kinase_sf"/>
</dbReference>
<evidence type="ECO:0000256" key="6">
    <source>
        <dbReference type="ARBA" id="ARBA00022487"/>
    </source>
</evidence>
<comment type="caution">
    <text evidence="19">The sequence shown here is derived from an EMBL/GenBank/DDBJ whole genome shotgun (WGS) entry which is preliminary data.</text>
</comment>
<keyword evidence="10 15" id="KW-0418">Kinase</keyword>
<evidence type="ECO:0000256" key="11">
    <source>
        <dbReference type="ARBA" id="ARBA00022801"/>
    </source>
</evidence>
<dbReference type="InterPro" id="IPR001576">
    <property type="entry name" value="Phosphoglycerate_kinase"/>
</dbReference>
<comment type="cofactor">
    <cofactor evidence="1">
        <name>Mg(2+)</name>
        <dbReference type="ChEBI" id="CHEBI:18420"/>
    </cofactor>
</comment>
<dbReference type="SUPFAM" id="SSF53474">
    <property type="entry name" value="alpha/beta-Hydrolases"/>
    <property type="match status" value="1"/>
</dbReference>
<keyword evidence="14" id="KW-0324">Glycolysis</keyword>
<evidence type="ECO:0000256" key="15">
    <source>
        <dbReference type="RuleBase" id="RU000532"/>
    </source>
</evidence>
<comment type="subunit">
    <text evidence="16">Monomer.</text>
</comment>
<dbReference type="EC" id="2.7.2.3" evidence="5 15"/>
<evidence type="ECO:0000256" key="12">
    <source>
        <dbReference type="ARBA" id="ARBA00022840"/>
    </source>
</evidence>
<comment type="pathway">
    <text evidence="2 15">Carbohydrate degradation; glycolysis; pyruvate from D-glyceraldehyde 3-phosphate: step 2/5.</text>
</comment>
<evidence type="ECO:0000256" key="16">
    <source>
        <dbReference type="RuleBase" id="RU000696"/>
    </source>
</evidence>
<dbReference type="InterPro" id="IPR015911">
    <property type="entry name" value="Phosphoglycerate_kinase_CS"/>
</dbReference>
<dbReference type="PRINTS" id="PR00477">
    <property type="entry name" value="PHGLYCKINASE"/>
</dbReference>
<comment type="similarity">
    <text evidence="3">Belongs to the type-B carboxylesterase/lipase family.</text>
</comment>
<keyword evidence="11" id="KW-0378">Hydrolase</keyword>
<dbReference type="Proteomes" id="UP001175271">
    <property type="component" value="Unassembled WGS sequence"/>
</dbReference>
<dbReference type="PROSITE" id="PS00122">
    <property type="entry name" value="CARBOXYLESTERASE_B_1"/>
    <property type="match status" value="1"/>
</dbReference>
<keyword evidence="17" id="KW-0472">Membrane</keyword>
<dbReference type="InterPro" id="IPR019826">
    <property type="entry name" value="Carboxylesterase_B_AS"/>
</dbReference>
<sequence length="1138" mass="126148">MMTLISGRLKVILRVRTSTSSFDLRVTNMFIVVFLSLFALLDGIVIRTNRGEIQGYTSYEGGIDTPVHVFKAVPFAKAPIGDLRFRLLEDPLPWDGILKATEYSTACMSNSTRTFSPQKNISEDCLYLNIFADKRCFDQGRSRSCPVVPYIHGGSFTYDSAVMFNDTQIIQKYANKEIVFVIPAYRIGIFGFLDLGNDDVVRRNVGLYDVVHALKWIKEEIRNFGGDPDRITLFGSSSGASVVAYLTMSPIVPLDYFHQSIALSNAPNMMKDGNRNMSILVAERIGCSGPGATDQDIVDCLRSKSALEIVGWQRSLEVRGSLVIQGPEPDSLMLPGNYFELMTKAPAKPILLGQTKHEFINTHEIDNYEEVYCSSYCRFFEYHTKEAIDECVRYYTNKTGRYDGEHTVEAEAIHAINYRDALLWTSKGAPVYLTSFNMVNHSKHADDLLFALGIHPQPSMNEEERFMDRSYPEVLVNFVKNGRPPEDWRPFNENGSGYYVFDAKKNGSDIVFPHFENSPFFPGHAHFWLSHLAEVDKEARSVRRTLQKDGVTLLKKTNHLHFSAFALAFTLFFVLAGVVLVLILTQKEEPNRRQGLQCLDDLLRQHYSEKRTRTFATEAIKERLSLAFELREDGCVDRFLLRGGSDAVTLARASPAASRSLSCAVHGETLGNVHNRNFRSLQLPALRISTDARARAALLRCSLPVDPRDSTHRCRSTVTLEPKMTLNKLSIDKVAVAGKRVLIRVDFNVPQKNGEITNNQRIVAALPTIRHALDNGAKSVVLMSHLGRPDGRHQEKFTLRPVAKELETLLGKPVVFLEDCVGAEVEQATANPPNGAVILLENLRFHIEEEGKGVNEAGEKVKADKEAVEKFRASLSKHGDVYINDAFGTAHRAHSSMVGCALKERATGFLMKKELEYFAKALESPERPFLAILGGAKVADKIQLIRNLCDKVDEMIIGGGMAFTFLKVLNGTNIGNSLYDEEGAKIVHELMEKAKEKNVTIHLPTDFVNADKFAEDAAFNVTDLKTGVPDGYMGLDVGPESTKKFAEVVKKAKTIVWNGPAGVFEFDNFSRGTKGLMDAVVEATSKGAITIIGGGDTATACKKWNTEAKVSHVSTGGGASLELLEGKVLPGVDALSSA</sequence>
<name>A0AA39HH40_9BILA</name>
<evidence type="ECO:0000256" key="17">
    <source>
        <dbReference type="SAM" id="Phobius"/>
    </source>
</evidence>
<dbReference type="GO" id="GO:0006094">
    <property type="term" value="P:gluconeogenesis"/>
    <property type="evidence" value="ECO:0007669"/>
    <property type="project" value="TreeGrafter"/>
</dbReference>
<evidence type="ECO:0000256" key="8">
    <source>
        <dbReference type="ARBA" id="ARBA00022723"/>
    </source>
</evidence>
<feature type="transmembrane region" description="Helical" evidence="17">
    <location>
        <begin position="562"/>
        <end position="584"/>
    </location>
</feature>
<dbReference type="GO" id="GO:0005524">
    <property type="term" value="F:ATP binding"/>
    <property type="evidence" value="ECO:0007669"/>
    <property type="project" value="UniProtKB-KW"/>
</dbReference>
<dbReference type="GO" id="GO:0006096">
    <property type="term" value="P:glycolytic process"/>
    <property type="evidence" value="ECO:0007669"/>
    <property type="project" value="UniProtKB-KW"/>
</dbReference>
<organism evidence="19 20">
    <name type="scientific">Steinernema hermaphroditum</name>
    <dbReference type="NCBI Taxonomy" id="289476"/>
    <lineage>
        <taxon>Eukaryota</taxon>
        <taxon>Metazoa</taxon>
        <taxon>Ecdysozoa</taxon>
        <taxon>Nematoda</taxon>
        <taxon>Chromadorea</taxon>
        <taxon>Rhabditida</taxon>
        <taxon>Tylenchina</taxon>
        <taxon>Panagrolaimomorpha</taxon>
        <taxon>Strongyloidoidea</taxon>
        <taxon>Steinernematidae</taxon>
        <taxon>Steinernema</taxon>
    </lineage>
</organism>
<dbReference type="FunFam" id="3.40.50.1260:FF:000005">
    <property type="entry name" value="Phosphoglycerate kinase"/>
    <property type="match status" value="1"/>
</dbReference>
<accession>A0AA39HH40</accession>
<dbReference type="PANTHER" id="PTHR11406">
    <property type="entry name" value="PHOSPHOGLYCERATE KINASE"/>
    <property type="match status" value="1"/>
</dbReference>
<dbReference type="Pfam" id="PF00135">
    <property type="entry name" value="COesterase"/>
    <property type="match status" value="1"/>
</dbReference>
<dbReference type="HAMAP" id="MF_00145">
    <property type="entry name" value="Phosphoglyc_kinase"/>
    <property type="match status" value="1"/>
</dbReference>
<feature type="domain" description="Carboxylesterase type B" evidence="18">
    <location>
        <begin position="45"/>
        <end position="506"/>
    </location>
</feature>
<proteinExistence type="inferred from homology"/>
<dbReference type="GO" id="GO:0043531">
    <property type="term" value="F:ADP binding"/>
    <property type="evidence" value="ECO:0007669"/>
    <property type="project" value="TreeGrafter"/>
</dbReference>
<dbReference type="PROSITE" id="PS00111">
    <property type="entry name" value="PGLYCERATE_KINASE"/>
    <property type="match status" value="1"/>
</dbReference>
<evidence type="ECO:0000256" key="7">
    <source>
        <dbReference type="ARBA" id="ARBA00022679"/>
    </source>
</evidence>
<keyword evidence="20" id="KW-1185">Reference proteome</keyword>
<evidence type="ECO:0000256" key="5">
    <source>
        <dbReference type="ARBA" id="ARBA00013061"/>
    </source>
</evidence>
<keyword evidence="7 15" id="KW-0808">Transferase</keyword>
<evidence type="ECO:0000313" key="20">
    <source>
        <dbReference type="Proteomes" id="UP001175271"/>
    </source>
</evidence>
<feature type="transmembrane region" description="Helical" evidence="17">
    <location>
        <begin position="26"/>
        <end position="46"/>
    </location>
</feature>
<dbReference type="SUPFAM" id="SSF53748">
    <property type="entry name" value="Phosphoglycerate kinase"/>
    <property type="match status" value="1"/>
</dbReference>
<evidence type="ECO:0000256" key="2">
    <source>
        <dbReference type="ARBA" id="ARBA00004838"/>
    </source>
</evidence>
<dbReference type="Gene3D" id="3.40.50.1260">
    <property type="entry name" value="Phosphoglycerate kinase, N-terminal domain"/>
    <property type="match status" value="3"/>
</dbReference>
<evidence type="ECO:0000256" key="10">
    <source>
        <dbReference type="ARBA" id="ARBA00022777"/>
    </source>
</evidence>
<keyword evidence="9" id="KW-0547">Nucleotide-binding</keyword>
<keyword evidence="17" id="KW-1133">Transmembrane helix</keyword>
<evidence type="ECO:0000259" key="18">
    <source>
        <dbReference type="Pfam" id="PF00135"/>
    </source>
</evidence>
<dbReference type="CDD" id="cd00318">
    <property type="entry name" value="Phosphoglycerate_kinase"/>
    <property type="match status" value="1"/>
</dbReference>
<evidence type="ECO:0000256" key="13">
    <source>
        <dbReference type="ARBA" id="ARBA00022842"/>
    </source>
</evidence>
<dbReference type="Gene3D" id="3.40.50.1820">
    <property type="entry name" value="alpha/beta hydrolase"/>
    <property type="match status" value="1"/>
</dbReference>
<evidence type="ECO:0000256" key="3">
    <source>
        <dbReference type="ARBA" id="ARBA00005964"/>
    </source>
</evidence>
<evidence type="ECO:0000256" key="9">
    <source>
        <dbReference type="ARBA" id="ARBA00022741"/>
    </source>
</evidence>
<evidence type="ECO:0000256" key="1">
    <source>
        <dbReference type="ARBA" id="ARBA00001946"/>
    </source>
</evidence>
<gene>
    <name evidence="19" type="ORF">QR680_017944</name>
</gene>
<keyword evidence="12" id="KW-0067">ATP-binding</keyword>
<dbReference type="PANTHER" id="PTHR11406:SF0">
    <property type="entry name" value="PHOSPHOGLYCERATE KINASE"/>
    <property type="match status" value="1"/>
</dbReference>
<dbReference type="GO" id="GO:0005829">
    <property type="term" value="C:cytosol"/>
    <property type="evidence" value="ECO:0007669"/>
    <property type="project" value="TreeGrafter"/>
</dbReference>
<dbReference type="GO" id="GO:0004618">
    <property type="term" value="F:phosphoglycerate kinase activity"/>
    <property type="evidence" value="ECO:0007669"/>
    <property type="project" value="UniProtKB-EC"/>
</dbReference>
<reference evidence="19" key="1">
    <citation type="submission" date="2023-06" db="EMBL/GenBank/DDBJ databases">
        <title>Genomic analysis of the entomopathogenic nematode Steinernema hermaphroditum.</title>
        <authorList>
            <person name="Schwarz E.M."/>
            <person name="Heppert J.K."/>
            <person name="Baniya A."/>
            <person name="Schwartz H.T."/>
            <person name="Tan C.-H."/>
            <person name="Antoshechkin I."/>
            <person name="Sternberg P.W."/>
            <person name="Goodrich-Blair H."/>
            <person name="Dillman A.R."/>
        </authorList>
    </citation>
    <scope>NUCLEOTIDE SEQUENCE</scope>
    <source>
        <strain evidence="19">PS9179</strain>
        <tissue evidence="19">Whole animal</tissue>
    </source>
</reference>
<keyword evidence="6" id="KW-0719">Serine esterase</keyword>
<keyword evidence="8" id="KW-0479">Metal-binding</keyword>
<dbReference type="InterPro" id="IPR029058">
    <property type="entry name" value="AB_hydrolase_fold"/>
</dbReference>
<comment type="catalytic activity">
    <reaction evidence="15">
        <text>(2R)-3-phosphoglycerate + ATP = (2R)-3-phospho-glyceroyl phosphate + ADP</text>
        <dbReference type="Rhea" id="RHEA:14801"/>
        <dbReference type="ChEBI" id="CHEBI:30616"/>
        <dbReference type="ChEBI" id="CHEBI:57604"/>
        <dbReference type="ChEBI" id="CHEBI:58272"/>
        <dbReference type="ChEBI" id="CHEBI:456216"/>
        <dbReference type="EC" id="2.7.2.3"/>
    </reaction>
</comment>
<dbReference type="GO" id="GO:0046872">
    <property type="term" value="F:metal ion binding"/>
    <property type="evidence" value="ECO:0007669"/>
    <property type="project" value="UniProtKB-KW"/>
</dbReference>
<dbReference type="GO" id="GO:0052689">
    <property type="term" value="F:carboxylic ester hydrolase activity"/>
    <property type="evidence" value="ECO:0007669"/>
    <property type="project" value="UniProtKB-KW"/>
</dbReference>
<dbReference type="InterPro" id="IPR002018">
    <property type="entry name" value="CarbesteraseB"/>
</dbReference>
<evidence type="ECO:0000256" key="4">
    <source>
        <dbReference type="ARBA" id="ARBA00008982"/>
    </source>
</evidence>
<dbReference type="FunFam" id="3.40.50.1260:FF:000031">
    <property type="entry name" value="Phosphoglycerate kinase 1"/>
    <property type="match status" value="1"/>
</dbReference>
<evidence type="ECO:0000256" key="14">
    <source>
        <dbReference type="ARBA" id="ARBA00023152"/>
    </source>
</evidence>
<dbReference type="Pfam" id="PF00162">
    <property type="entry name" value="PGK"/>
    <property type="match status" value="1"/>
</dbReference>
<comment type="similarity">
    <text evidence="4 15">Belongs to the phosphoglycerate kinase family.</text>
</comment>
<dbReference type="EMBL" id="JAUCMV010000004">
    <property type="protein sequence ID" value="KAK0405360.1"/>
    <property type="molecule type" value="Genomic_DNA"/>
</dbReference>
<keyword evidence="17" id="KW-0812">Transmembrane</keyword>
<dbReference type="InterPro" id="IPR015824">
    <property type="entry name" value="Phosphoglycerate_kinase_N"/>
</dbReference>
<dbReference type="FunFam" id="3.40.50.1260:FF:000032">
    <property type="entry name" value="Phosphoglycerate kinase"/>
    <property type="match status" value="1"/>
</dbReference>